<comment type="subunit">
    <text evidence="3">Homodimer.</text>
</comment>
<evidence type="ECO:0000256" key="6">
    <source>
        <dbReference type="ARBA" id="ARBA00022921"/>
    </source>
</evidence>
<comment type="function">
    <text evidence="10">DNA-binding protein that plays a critical role in nucleoid compaction, genome replication and DNA replication and transcription. Binds to both ssDNA and dsDNA with a binding site covering about 15 nucleotides. Displays DNA-supercoiling activity only when associated with the viral DNA topoisomerase 2.</text>
</comment>
<dbReference type="SMART" id="SM00411">
    <property type="entry name" value="BHL"/>
    <property type="match status" value="1"/>
</dbReference>
<dbReference type="RefSeq" id="WP_380022125.1">
    <property type="nucleotide sequence ID" value="NZ_JBHSHD010000010.1"/>
</dbReference>
<evidence type="ECO:0000256" key="5">
    <source>
        <dbReference type="ARBA" id="ARBA00022705"/>
    </source>
</evidence>
<evidence type="ECO:0000256" key="1">
    <source>
        <dbReference type="ARBA" id="ARBA00004328"/>
    </source>
</evidence>
<evidence type="ECO:0000256" key="9">
    <source>
        <dbReference type="ARBA" id="ARBA00033227"/>
    </source>
</evidence>
<evidence type="ECO:0000313" key="12">
    <source>
        <dbReference type="EMBL" id="MFC4821858.1"/>
    </source>
</evidence>
<dbReference type="InterPro" id="IPR010992">
    <property type="entry name" value="IHF-like_DNA-bd_dom_sf"/>
</dbReference>
<dbReference type="CDD" id="cd13834">
    <property type="entry name" value="HU_like"/>
    <property type="match status" value="1"/>
</dbReference>
<keyword evidence="7 12" id="KW-0238">DNA-binding</keyword>
<dbReference type="Pfam" id="PF00216">
    <property type="entry name" value="Bac_DNA_binding"/>
    <property type="match status" value="1"/>
</dbReference>
<keyword evidence="6" id="KW-0426">Late protein</keyword>
<dbReference type="InterPro" id="IPR000119">
    <property type="entry name" value="Hist_DNA-bd"/>
</dbReference>
<evidence type="ECO:0000256" key="7">
    <source>
        <dbReference type="ARBA" id="ARBA00023125"/>
    </source>
</evidence>
<evidence type="ECO:0000256" key="11">
    <source>
        <dbReference type="RuleBase" id="RU003939"/>
    </source>
</evidence>
<dbReference type="Gene3D" id="4.10.520.10">
    <property type="entry name" value="IHF-like DNA-binding proteins"/>
    <property type="match status" value="1"/>
</dbReference>
<dbReference type="GO" id="GO:0003677">
    <property type="term" value="F:DNA binding"/>
    <property type="evidence" value="ECO:0007669"/>
    <property type="project" value="UniProtKB-KW"/>
</dbReference>
<keyword evidence="13" id="KW-1185">Reference proteome</keyword>
<dbReference type="PANTHER" id="PTHR33175">
    <property type="entry name" value="DNA-BINDING PROTEIN HU"/>
    <property type="match status" value="1"/>
</dbReference>
<organism evidence="12 13">
    <name type="scientific">Dokdonella ginsengisoli</name>
    <dbReference type="NCBI Taxonomy" id="363846"/>
    <lineage>
        <taxon>Bacteria</taxon>
        <taxon>Pseudomonadati</taxon>
        <taxon>Pseudomonadota</taxon>
        <taxon>Gammaproteobacteria</taxon>
        <taxon>Lysobacterales</taxon>
        <taxon>Rhodanobacteraceae</taxon>
        <taxon>Dokdonella</taxon>
    </lineage>
</organism>
<name>A0ABV9QWX8_9GAMM</name>
<dbReference type="Proteomes" id="UP001595886">
    <property type="component" value="Unassembled WGS sequence"/>
</dbReference>
<comment type="subcellular location">
    <subcellularLocation>
        <location evidence="1">Virion</location>
    </subcellularLocation>
</comment>
<sequence>MATKPKTSTSGSRIKPVTEALSKSGLVDHLASNSGVEKRDVRSVLQALEQVVAGAVHKKGAGQFTLPGLLKITVQAVAAKPRRKGIDPFTKEERWFEAKKATVKVKIRALKKLKDAAL</sequence>
<keyword evidence="5" id="KW-0235">DNA replication</keyword>
<dbReference type="SUPFAM" id="SSF47729">
    <property type="entry name" value="IHF-like DNA-binding proteins"/>
    <property type="match status" value="1"/>
</dbReference>
<evidence type="ECO:0000256" key="2">
    <source>
        <dbReference type="ARBA" id="ARBA00010529"/>
    </source>
</evidence>
<evidence type="ECO:0000256" key="8">
    <source>
        <dbReference type="ARBA" id="ARBA00033120"/>
    </source>
</evidence>
<reference evidence="13" key="1">
    <citation type="journal article" date="2019" name="Int. J. Syst. Evol. Microbiol.">
        <title>The Global Catalogue of Microorganisms (GCM) 10K type strain sequencing project: providing services to taxonomists for standard genome sequencing and annotation.</title>
        <authorList>
            <consortium name="The Broad Institute Genomics Platform"/>
            <consortium name="The Broad Institute Genome Sequencing Center for Infectious Disease"/>
            <person name="Wu L."/>
            <person name="Ma J."/>
        </authorList>
    </citation>
    <scope>NUCLEOTIDE SEQUENCE [LARGE SCALE GENOMIC DNA]</scope>
    <source>
        <strain evidence="13">CCUG 30340</strain>
    </source>
</reference>
<evidence type="ECO:0000313" key="13">
    <source>
        <dbReference type="Proteomes" id="UP001595886"/>
    </source>
</evidence>
<accession>A0ABV9QWX8</accession>
<protein>
    <recommendedName>
        <fullName evidence="4">Viral histone-like protein</fullName>
    </recommendedName>
    <alternativeName>
        <fullName evidence="9">DNA-binding protein pA104R</fullName>
    </alternativeName>
    <alternativeName>
        <fullName evidence="8">pA104R</fullName>
    </alternativeName>
</protein>
<evidence type="ECO:0000256" key="4">
    <source>
        <dbReference type="ARBA" id="ARBA00016145"/>
    </source>
</evidence>
<comment type="caution">
    <text evidence="12">The sequence shown here is derived from an EMBL/GenBank/DDBJ whole genome shotgun (WGS) entry which is preliminary data.</text>
</comment>
<proteinExistence type="inferred from homology"/>
<dbReference type="PANTHER" id="PTHR33175:SF13">
    <property type="entry name" value="HISTONE-LIKE PROTEIN"/>
    <property type="match status" value="1"/>
</dbReference>
<evidence type="ECO:0000256" key="3">
    <source>
        <dbReference type="ARBA" id="ARBA00011738"/>
    </source>
</evidence>
<dbReference type="EMBL" id="JBHSHD010000010">
    <property type="protein sequence ID" value="MFC4821858.1"/>
    <property type="molecule type" value="Genomic_DNA"/>
</dbReference>
<gene>
    <name evidence="12" type="ORF">ACFO6Q_16140</name>
</gene>
<evidence type="ECO:0000256" key="10">
    <source>
        <dbReference type="ARBA" id="ARBA00046140"/>
    </source>
</evidence>
<comment type="similarity">
    <text evidence="2 11">Belongs to the bacterial histone-like protein family.</text>
</comment>